<keyword evidence="3" id="KW-1185">Reference proteome</keyword>
<dbReference type="Proteomes" id="UP000184485">
    <property type="component" value="Unassembled WGS sequence"/>
</dbReference>
<evidence type="ECO:0008006" key="4">
    <source>
        <dbReference type="Google" id="ProtNLM"/>
    </source>
</evidence>
<proteinExistence type="predicted"/>
<dbReference type="RefSeq" id="WP_073058766.1">
    <property type="nucleotide sequence ID" value="NZ_FQUP01000014.1"/>
</dbReference>
<organism evidence="2 3">
    <name type="scientific">Kaistia soli DSM 19436</name>
    <dbReference type="NCBI Taxonomy" id="1122133"/>
    <lineage>
        <taxon>Bacteria</taxon>
        <taxon>Pseudomonadati</taxon>
        <taxon>Pseudomonadota</taxon>
        <taxon>Alphaproteobacteria</taxon>
        <taxon>Hyphomicrobiales</taxon>
        <taxon>Kaistiaceae</taxon>
        <taxon>Kaistia</taxon>
    </lineage>
</organism>
<protein>
    <recommendedName>
        <fullName evidence="4">Nutrient deprivation-induced protein</fullName>
    </recommendedName>
</protein>
<evidence type="ECO:0000256" key="1">
    <source>
        <dbReference type="SAM" id="MobiDB-lite"/>
    </source>
</evidence>
<feature type="region of interest" description="Disordered" evidence="1">
    <location>
        <begin position="320"/>
        <end position="345"/>
    </location>
</feature>
<reference evidence="2 3" key="1">
    <citation type="submission" date="2016-11" db="EMBL/GenBank/DDBJ databases">
        <authorList>
            <person name="Jaros S."/>
            <person name="Januszkiewicz K."/>
            <person name="Wedrychowicz H."/>
        </authorList>
    </citation>
    <scope>NUCLEOTIDE SEQUENCE [LARGE SCALE GENOMIC DNA]</scope>
    <source>
        <strain evidence="2 3">DSM 19436</strain>
    </source>
</reference>
<evidence type="ECO:0000313" key="3">
    <source>
        <dbReference type="Proteomes" id="UP000184485"/>
    </source>
</evidence>
<dbReference type="OrthoDB" id="7471221at2"/>
<evidence type="ECO:0000313" key="2">
    <source>
        <dbReference type="EMBL" id="SHH07075.1"/>
    </source>
</evidence>
<feature type="region of interest" description="Disordered" evidence="1">
    <location>
        <begin position="91"/>
        <end position="113"/>
    </location>
</feature>
<dbReference type="AlphaFoldDB" id="A0A1M5PYU5"/>
<gene>
    <name evidence="2" type="ORF">SAMN02745157_0273</name>
</gene>
<dbReference type="STRING" id="1122133.SAMN02745157_0273"/>
<name>A0A1M5PYU5_9HYPH</name>
<dbReference type="EMBL" id="FQUP01000014">
    <property type="protein sequence ID" value="SHH07075.1"/>
    <property type="molecule type" value="Genomic_DNA"/>
</dbReference>
<accession>A0A1M5PYU5</accession>
<sequence>MSVTHAKTSGELAQEVEAQRTRVETTIGEIQDRLSPGQLIDELLNYTKSGPGSEFVSNLGRSVSSNPLPVALMGISLAWLMAKQGSTVAASGGSVSTDIAAPSGRGSEAESRQEHRYAIVNGRVRLVGRSMADDGRSYSEFADDTGRKYRALTGNGGERAGDFIDESGASFRGFKDAAGERIQTMGDQAGSVLDAASDWLSDAWDSASDGVGKAASSMAAGRDAVQANVSDVARQIGQQARQSGNTLLGSLHDQPLVGGALAFAVGAAIAAALPHTRQEDEAFGEAADTLRAKAGDVTRTVYAEGKEQVSEIYQRAADRAGEMLDATKSGDQAPEVQPAEPARAG</sequence>